<dbReference type="EMBL" id="JAJAXM010000007">
    <property type="protein sequence ID" value="MCG9025477.1"/>
    <property type="molecule type" value="Genomic_DNA"/>
</dbReference>
<name>A0ABD4SPS3_9NEIS</name>
<accession>A0ABD4SPS3</accession>
<sequence length="569" mass="59637">MPPIGTADNLFHDGNPATGELGTIVSAEWLNNMQGALRGNQSELIALLTAAGAKPDAQKTNQLLTALQALFLGKSSQAADSAKLGGQLPSHYLDLANSAGTLDLTGTRKLISTLSSRARVVTDLVQYRGWASETGAIAFVAPPGDSVMAALEIAGFEYGGGANPKHIELGVWFYRSSTQAGFQRTSTRSSGAYTPAVRLGVKRGTNQTALIIGNIDEAWGYPHIAVTKALLGHTGLTDAMCTGWTSELVTSLDDFENIVELKDTAADAGADPLLWPRTSPSRTHIQAGYAPLDGQELSRALYPDAWAAIQSGVVPVVTEAEWQADPLKRGAWTYGNGSTTFRMPDWNGKSAGSKGAVFVRGDGALSAGTPGMIQGDAIRNITGEFQDGAGTGANAFYGVTGAFGVSTVDSGSGRTAGSSTPLYKMSFDASRVVPTAPENRPLNVTSVWVCRLFGSVTNPGAADAAQLATEVARLWAQLSGKQDISSAYGPSLRNVSYTSAQRASGVVYYNTSGVPRTVFAQASTMSGFTLGSISKTLNLATVSLTVMPGEAYSVTYQSTLNFWIETTKE</sequence>
<protein>
    <submittedName>
        <fullName evidence="1">Phage tail protein</fullName>
    </submittedName>
</protein>
<comment type="caution">
    <text evidence="1">The sequence shown here is derived from an EMBL/GenBank/DDBJ whole genome shotgun (WGS) entry which is preliminary data.</text>
</comment>
<gene>
    <name evidence="1" type="ORF">LH440_06095</name>
</gene>
<dbReference type="AlphaFoldDB" id="A0ABD4SPS3"/>
<evidence type="ECO:0000313" key="2">
    <source>
        <dbReference type="Proteomes" id="UP001200247"/>
    </source>
</evidence>
<evidence type="ECO:0000313" key="1">
    <source>
        <dbReference type="EMBL" id="MCG9025477.1"/>
    </source>
</evidence>
<organism evidence="1 2">
    <name type="scientific">Laribacter hongkongensis</name>
    <dbReference type="NCBI Taxonomy" id="168471"/>
    <lineage>
        <taxon>Bacteria</taxon>
        <taxon>Pseudomonadati</taxon>
        <taxon>Pseudomonadota</taxon>
        <taxon>Betaproteobacteria</taxon>
        <taxon>Neisseriales</taxon>
        <taxon>Aquaspirillaceae</taxon>
        <taxon>Laribacter</taxon>
    </lineage>
</organism>
<proteinExistence type="predicted"/>
<reference evidence="1 2" key="1">
    <citation type="submission" date="2021-10" db="EMBL/GenBank/DDBJ databases">
        <title>Whole-genome sequencing analysis of Laribacter hongkongensis: virulence gene profiles, carbohydrate-active enzyme prediction, and antimicrobial resistance characterization.</title>
        <authorList>
            <person name="Yuan P."/>
            <person name="Zhan Y."/>
            <person name="Chen D."/>
        </authorList>
    </citation>
    <scope>NUCLEOTIDE SEQUENCE [LARGE SCALE GENOMIC DNA]</scope>
    <source>
        <strain evidence="1 2">W67</strain>
    </source>
</reference>
<dbReference type="Proteomes" id="UP001200247">
    <property type="component" value="Unassembled WGS sequence"/>
</dbReference>
<dbReference type="SUPFAM" id="SSF88874">
    <property type="entry name" value="Receptor-binding domain of short tail fibre protein gp12"/>
    <property type="match status" value="1"/>
</dbReference>